<keyword evidence="1" id="KW-0732">Signal</keyword>
<gene>
    <name evidence="2" type="ORF">YBT1518_33766</name>
</gene>
<evidence type="ECO:0000313" key="3">
    <source>
        <dbReference type="Proteomes" id="UP000018566"/>
    </source>
</evidence>
<dbReference type="KEGG" id="bthu:YBT1518_33766"/>
<dbReference type="Proteomes" id="UP000018566">
    <property type="component" value="Plasmid pBMB0231"/>
</dbReference>
<keyword evidence="2" id="KW-0614">Plasmid</keyword>
<geneLocation type="plasmid" evidence="2 3">
    <name>pBMB0231</name>
</geneLocation>
<dbReference type="AlphaFoldDB" id="A0A9W3PJE5"/>
<accession>A0A9W3PJE5</accession>
<feature type="chain" id="PRO_5040851783" evidence="1">
    <location>
        <begin position="26"/>
        <end position="95"/>
    </location>
</feature>
<dbReference type="EMBL" id="CP005938">
    <property type="protein sequence ID" value="AHA75440.1"/>
    <property type="molecule type" value="Genomic_DNA"/>
</dbReference>
<organism evidence="2 3">
    <name type="scientific">Bacillus thuringiensis YBT-1518</name>
    <dbReference type="NCBI Taxonomy" id="529122"/>
    <lineage>
        <taxon>Bacteria</taxon>
        <taxon>Bacillati</taxon>
        <taxon>Bacillota</taxon>
        <taxon>Bacilli</taxon>
        <taxon>Bacillales</taxon>
        <taxon>Bacillaceae</taxon>
        <taxon>Bacillus</taxon>
        <taxon>Bacillus cereus group</taxon>
    </lineage>
</organism>
<evidence type="ECO:0000313" key="2">
    <source>
        <dbReference type="EMBL" id="AHA75440.1"/>
    </source>
</evidence>
<evidence type="ECO:0000256" key="1">
    <source>
        <dbReference type="SAM" id="SignalP"/>
    </source>
</evidence>
<feature type="signal peptide" evidence="1">
    <location>
        <begin position="1"/>
        <end position="25"/>
    </location>
</feature>
<protein>
    <submittedName>
        <fullName evidence="2">Uncharacterized protein</fullName>
    </submittedName>
</protein>
<proteinExistence type="predicted"/>
<name>A0A9W3PJE5_BACTU</name>
<sequence>MRKYFFSMTMLILFMVYLPVSVTYAQENNSHLSNIEKMISVFNDNTNLGEKISYIRNNDLNDWPVQEMNQVLDKLDNLRQMMALPLACYLMVQSQ</sequence>
<dbReference type="RefSeq" id="WP_002180785.1">
    <property type="nucleotide sequence ID" value="NC_022876.1"/>
</dbReference>
<reference evidence="2 3" key="1">
    <citation type="submission" date="2013-05" db="EMBL/GenBank/DDBJ databases">
        <title>Complete genome sequence of Bacillus thuringiensis YBT-1518, a typical strain with high toxicity to nematode.</title>
        <authorList>
            <person name="Wang P."/>
            <person name="Zhang C."/>
            <person name="Guo M."/>
            <person name="Guo S."/>
            <person name="Zhu Y."/>
            <person name="Zheng J."/>
            <person name="Zhu L."/>
            <person name="Ruan L."/>
            <person name="Peng D."/>
            <person name="Sun M."/>
        </authorList>
    </citation>
    <scope>NUCLEOTIDE SEQUENCE [LARGE SCALE GENOMIC DNA]</scope>
    <source>
        <strain evidence="2 3">YBT-1518</strain>
        <plasmid evidence="2 3">pBMB0231</plasmid>
    </source>
</reference>